<comment type="cofactor">
    <cofactor evidence="1">
        <name>[4Fe-4S] cluster</name>
        <dbReference type="ChEBI" id="CHEBI:49883"/>
    </cofactor>
</comment>
<dbReference type="EC" id="1.-.-.-" evidence="10"/>
<dbReference type="PANTHER" id="PTHR30038">
    <property type="entry name" value="ALDEHYDE FERREDOXIN OXIDOREDUCTASE"/>
    <property type="match status" value="1"/>
</dbReference>
<evidence type="ECO:0000313" key="10">
    <source>
        <dbReference type="EMBL" id="TEB04446.1"/>
    </source>
</evidence>
<proteinExistence type="inferred from homology"/>
<dbReference type="RefSeq" id="WP_190259558.1">
    <property type="nucleotide sequence ID" value="NZ_QFGA01000004.1"/>
</dbReference>
<keyword evidence="6" id="KW-0408">Iron</keyword>
<evidence type="ECO:0000256" key="1">
    <source>
        <dbReference type="ARBA" id="ARBA00001966"/>
    </source>
</evidence>
<protein>
    <submittedName>
        <fullName evidence="10">Putative oxidoreductase YdhV</fullName>
        <ecNumber evidence="10">1.-.-.-</ecNumber>
    </submittedName>
</protein>
<dbReference type="InterPro" id="IPR013984">
    <property type="entry name" value="Ald_Fedxn_OxRdtase_dom2"/>
</dbReference>
<dbReference type="SMART" id="SM00790">
    <property type="entry name" value="AFOR_N"/>
    <property type="match status" value="1"/>
</dbReference>
<dbReference type="Proteomes" id="UP000298324">
    <property type="component" value="Unassembled WGS sequence"/>
</dbReference>
<feature type="domain" description="Aldehyde ferredoxin oxidoreductase N-terminal" evidence="9">
    <location>
        <begin position="6"/>
        <end position="208"/>
    </location>
</feature>
<dbReference type="Pfam" id="PF02730">
    <property type="entry name" value="AFOR_N"/>
    <property type="match status" value="1"/>
</dbReference>
<evidence type="ECO:0000256" key="4">
    <source>
        <dbReference type="ARBA" id="ARBA00022723"/>
    </source>
</evidence>
<keyword evidence="3" id="KW-0004">4Fe-4S</keyword>
<reference evidence="10 11" key="1">
    <citation type="journal article" date="2018" name="Environ. Microbiol.">
        <title>Novel energy conservation strategies and behaviour of Pelotomaculum schinkii driving syntrophic propionate catabolism.</title>
        <authorList>
            <person name="Hidalgo-Ahumada C.A.P."/>
            <person name="Nobu M.K."/>
            <person name="Narihiro T."/>
            <person name="Tamaki H."/>
            <person name="Liu W.T."/>
            <person name="Kamagata Y."/>
            <person name="Stams A.J.M."/>
            <person name="Imachi H."/>
            <person name="Sousa D.Z."/>
        </authorList>
    </citation>
    <scope>NUCLEOTIDE SEQUENCE [LARGE SCALE GENOMIC DNA]</scope>
    <source>
        <strain evidence="10 11">HH</strain>
    </source>
</reference>
<organism evidence="10 11">
    <name type="scientific">Pelotomaculum schinkii</name>
    <dbReference type="NCBI Taxonomy" id="78350"/>
    <lineage>
        <taxon>Bacteria</taxon>
        <taxon>Bacillati</taxon>
        <taxon>Bacillota</taxon>
        <taxon>Clostridia</taxon>
        <taxon>Eubacteriales</taxon>
        <taxon>Desulfotomaculaceae</taxon>
        <taxon>Pelotomaculum</taxon>
    </lineage>
</organism>
<dbReference type="InterPro" id="IPR013985">
    <property type="entry name" value="Ald_Fedxn_OxRdtase_dom3"/>
</dbReference>
<evidence type="ECO:0000256" key="8">
    <source>
        <dbReference type="ARBA" id="ARBA00049934"/>
    </source>
</evidence>
<gene>
    <name evidence="10" type="primary">ydhV_14</name>
    <name evidence="10" type="ORF">Psch_04173</name>
</gene>
<dbReference type="GO" id="GO:0046872">
    <property type="term" value="F:metal ion binding"/>
    <property type="evidence" value="ECO:0007669"/>
    <property type="project" value="UniProtKB-KW"/>
</dbReference>
<dbReference type="Gene3D" id="1.10.599.10">
    <property type="entry name" value="Aldehyde Ferredoxin Oxidoreductase Protein, subunit A, domain 3"/>
    <property type="match status" value="1"/>
</dbReference>
<evidence type="ECO:0000256" key="3">
    <source>
        <dbReference type="ARBA" id="ARBA00022485"/>
    </source>
</evidence>
<dbReference type="GO" id="GO:0051539">
    <property type="term" value="F:4 iron, 4 sulfur cluster binding"/>
    <property type="evidence" value="ECO:0007669"/>
    <property type="project" value="UniProtKB-KW"/>
</dbReference>
<dbReference type="InterPro" id="IPR001203">
    <property type="entry name" value="OxRdtase_Ald_Fedxn_C"/>
</dbReference>
<sequence>MYRGGFTGRVLRIDLTNLTYQEEKLDPKIARQYMGGAGLGIKYLYDELEPGIDPLGPSNKLIFTLGPLTGTSSPCASRMSVTTKSPLSNTVGVALTGGKFPAELKRAGYDAVIVEGRAESPTYVYIHDGKVDFKSAAKLWGTNTFDCQDYIRAELHNPSIKVACIGPAGEKLVRYACIINERRAAGRKGVGAVMGSKNLKAIAVKGDKVRTTLADPEKFKEVQAVYVKHLKDSPYIASFGKTGTSTVLDATSAIGICSAKNYSETGAFQAAEFLGAEANAKFDLRKEHCEGCPVGCSQVRMVREGQYAGSLAEGPEFETLYSLGTTLGNTNLPSVIAGDRVCDELGLDSLSVGVTIGFAMEMFEKGVINLEDTGGMELKFGKHEVILPMLRMIAYREGFGDILAEGVKRVSEKYGKGSEKYAMHIKGLEFPAYDIRGAKAHGLGYATSYTGADHSRGYAFQEIFAIPVPYAVDRFAVKGKGKLTMWNQDVRTVTCDCAPMCAFILDMAVPDIALENTAGLVGGATGWDITPEEVYQIGERVINTARLFNIREGFTRADDTFPERIMTEPIPDGPSKGELISQSDLDLMLDEYYEARGWTKEGVPTKEKLKELDIV</sequence>
<dbReference type="InterPro" id="IPR036021">
    <property type="entry name" value="Tungsten_al_ferr_oxy-like_C"/>
</dbReference>
<evidence type="ECO:0000313" key="11">
    <source>
        <dbReference type="Proteomes" id="UP000298324"/>
    </source>
</evidence>
<evidence type="ECO:0000256" key="5">
    <source>
        <dbReference type="ARBA" id="ARBA00023002"/>
    </source>
</evidence>
<accession>A0A4Y7R6Q9</accession>
<evidence type="ECO:0000256" key="7">
    <source>
        <dbReference type="ARBA" id="ARBA00023014"/>
    </source>
</evidence>
<comment type="similarity">
    <text evidence="2">Belongs to the AOR/FOR family.</text>
</comment>
<evidence type="ECO:0000256" key="2">
    <source>
        <dbReference type="ARBA" id="ARBA00011032"/>
    </source>
</evidence>
<dbReference type="GO" id="GO:0009055">
    <property type="term" value="F:electron transfer activity"/>
    <property type="evidence" value="ECO:0007669"/>
    <property type="project" value="InterPro"/>
</dbReference>
<keyword evidence="7" id="KW-0411">Iron-sulfur</keyword>
<dbReference type="InterPro" id="IPR013983">
    <property type="entry name" value="Ald_Fedxn_OxRdtase_N"/>
</dbReference>
<comment type="cofactor">
    <cofactor evidence="8">
        <name>tungstopterin</name>
        <dbReference type="ChEBI" id="CHEBI:30402"/>
    </cofactor>
</comment>
<dbReference type="Gene3D" id="3.60.9.10">
    <property type="entry name" value="Aldehyde ferredoxin oxidoreductase, N-terminal domain"/>
    <property type="match status" value="1"/>
</dbReference>
<keyword evidence="11" id="KW-1185">Reference proteome</keyword>
<name>A0A4Y7R6Q9_9FIRM</name>
<dbReference type="SUPFAM" id="SSF56228">
    <property type="entry name" value="Aldehyde ferredoxin oxidoreductase, N-terminal domain"/>
    <property type="match status" value="1"/>
</dbReference>
<evidence type="ECO:0000256" key="6">
    <source>
        <dbReference type="ARBA" id="ARBA00023004"/>
    </source>
</evidence>
<keyword evidence="5 10" id="KW-0560">Oxidoreductase</keyword>
<dbReference type="Gene3D" id="1.10.569.10">
    <property type="entry name" value="Aldehyde Ferredoxin Oxidoreductase Protein, subunit A, domain 2"/>
    <property type="match status" value="1"/>
</dbReference>
<dbReference type="AlphaFoldDB" id="A0A4Y7R6Q9"/>
<dbReference type="GO" id="GO:0016625">
    <property type="term" value="F:oxidoreductase activity, acting on the aldehyde or oxo group of donors, iron-sulfur protein as acceptor"/>
    <property type="evidence" value="ECO:0007669"/>
    <property type="project" value="InterPro"/>
</dbReference>
<dbReference type="SUPFAM" id="SSF48310">
    <property type="entry name" value="Aldehyde ferredoxin oxidoreductase, C-terminal domains"/>
    <property type="match status" value="1"/>
</dbReference>
<keyword evidence="4" id="KW-0479">Metal-binding</keyword>
<evidence type="ECO:0000259" key="9">
    <source>
        <dbReference type="SMART" id="SM00790"/>
    </source>
</evidence>
<dbReference type="Pfam" id="PF01314">
    <property type="entry name" value="AFOR_C"/>
    <property type="match status" value="1"/>
</dbReference>
<comment type="caution">
    <text evidence="10">The sequence shown here is derived from an EMBL/GenBank/DDBJ whole genome shotgun (WGS) entry which is preliminary data.</text>
</comment>
<dbReference type="EMBL" id="QFGA01000004">
    <property type="protein sequence ID" value="TEB04446.1"/>
    <property type="molecule type" value="Genomic_DNA"/>
</dbReference>
<dbReference type="PANTHER" id="PTHR30038:SF0">
    <property type="entry name" value="TUNGSTEN-CONTAINING ALDEHYDE FERREDOXIN OXIDOREDUCTASE"/>
    <property type="match status" value="1"/>
</dbReference>
<dbReference type="InterPro" id="IPR036503">
    <property type="entry name" value="Ald_Fedxn_OxRdtase_N_sf"/>
</dbReference>
<dbReference type="InterPro" id="IPR051919">
    <property type="entry name" value="W-dependent_AOR"/>
</dbReference>